<evidence type="ECO:0008006" key="3">
    <source>
        <dbReference type="Google" id="ProtNLM"/>
    </source>
</evidence>
<gene>
    <name evidence="1" type="ORF">SSX86_004061</name>
</gene>
<organism evidence="1 2">
    <name type="scientific">Deinandra increscens subsp. villosa</name>
    <dbReference type="NCBI Taxonomy" id="3103831"/>
    <lineage>
        <taxon>Eukaryota</taxon>
        <taxon>Viridiplantae</taxon>
        <taxon>Streptophyta</taxon>
        <taxon>Embryophyta</taxon>
        <taxon>Tracheophyta</taxon>
        <taxon>Spermatophyta</taxon>
        <taxon>Magnoliopsida</taxon>
        <taxon>eudicotyledons</taxon>
        <taxon>Gunneridae</taxon>
        <taxon>Pentapetalae</taxon>
        <taxon>asterids</taxon>
        <taxon>campanulids</taxon>
        <taxon>Asterales</taxon>
        <taxon>Asteraceae</taxon>
        <taxon>Asteroideae</taxon>
        <taxon>Heliantheae alliance</taxon>
        <taxon>Madieae</taxon>
        <taxon>Madiinae</taxon>
        <taxon>Deinandra</taxon>
    </lineage>
</organism>
<sequence>MRESVRGADGGEWQTVRRRHLGCMADAYIARKRRFNNDRFGFVRFNNVKDVDQMVVSLNSLSIRGHKLSANFSQVPRPPSREYDHPTRPSTTYVLPKMTPLIIGNEDPTVQGKSFRDVVSGVDSRPEQLPPPLVPTPSSKWKSFHIPDEASSYPSTFFDRTLLGEAKDASSLCSVKFLLSEGVGADFDVVYAGGFHVLLVFNNKSKAEDFIQSNRQWWVNYFVSLEIWSGQAFPRLRIIRLKILGVPLHLRNDVSYDTIAKGFGRLVWPSNSSWMLEDCSGGSVHVLSESWKTVDETVIITWKDFTYTVMVKEDTSTWTPIFLEEEKVPSPAFLPVREPEMEETWEDGVHEDDWLEDGADNLVGLGGGTMVEENASDIEGFRDACPENAILNIGTNIFISPILSGVDVSLVGPSHENFNGEMETDIHRPIGPSCSGGPLLCFNSVGPGTDVRRSAPETCCPDLNASASNEALSPHNPKAQPKGKRMVSGGLLNRVHRGGGKLIFWSAIAKTQGGCSRSNHNNVSLKSSIWGIPQSEFRKDVTLGEGEDTELGEEVTSTIQIGACVGVNFTGCEDQVAGVLKETGNLCF</sequence>
<name>A0AAP0H8P1_9ASTR</name>
<proteinExistence type="predicted"/>
<dbReference type="CDD" id="cd00590">
    <property type="entry name" value="RRM_SF"/>
    <property type="match status" value="1"/>
</dbReference>
<comment type="caution">
    <text evidence="1">The sequence shown here is derived from an EMBL/GenBank/DDBJ whole genome shotgun (WGS) entry which is preliminary data.</text>
</comment>
<keyword evidence="2" id="KW-1185">Reference proteome</keyword>
<dbReference type="SUPFAM" id="SSF54928">
    <property type="entry name" value="RNA-binding domain, RBD"/>
    <property type="match status" value="1"/>
</dbReference>
<dbReference type="EMBL" id="JBCNJP010000007">
    <property type="protein sequence ID" value="KAK9075732.1"/>
    <property type="molecule type" value="Genomic_DNA"/>
</dbReference>
<dbReference type="Proteomes" id="UP001408789">
    <property type="component" value="Unassembled WGS sequence"/>
</dbReference>
<evidence type="ECO:0000313" key="1">
    <source>
        <dbReference type="EMBL" id="KAK9075732.1"/>
    </source>
</evidence>
<evidence type="ECO:0000313" key="2">
    <source>
        <dbReference type="Proteomes" id="UP001408789"/>
    </source>
</evidence>
<dbReference type="AlphaFoldDB" id="A0AAP0H8P1"/>
<dbReference type="InterPro" id="IPR035979">
    <property type="entry name" value="RBD_domain_sf"/>
</dbReference>
<dbReference type="GO" id="GO:0003676">
    <property type="term" value="F:nucleic acid binding"/>
    <property type="evidence" value="ECO:0007669"/>
    <property type="project" value="InterPro"/>
</dbReference>
<reference evidence="1 2" key="1">
    <citation type="submission" date="2024-04" db="EMBL/GenBank/DDBJ databases">
        <title>The reference genome of an endangered Asteraceae, Deinandra increscens subsp. villosa, native to the Central Coast of California.</title>
        <authorList>
            <person name="Guilliams M."/>
            <person name="Hasenstab-Lehman K."/>
            <person name="Meyer R."/>
            <person name="Mcevoy S."/>
        </authorList>
    </citation>
    <scope>NUCLEOTIDE SEQUENCE [LARGE SCALE GENOMIC DNA]</scope>
    <source>
        <tissue evidence="1">Leaf</tissue>
    </source>
</reference>
<protein>
    <recommendedName>
        <fullName evidence="3">Nucleotide-binding alpha-beta plait domain-containing protein</fullName>
    </recommendedName>
</protein>
<accession>A0AAP0H8P1</accession>